<dbReference type="EMBL" id="AHEF01000112">
    <property type="protein sequence ID" value="EOP77810.1"/>
    <property type="molecule type" value="Genomic_DNA"/>
</dbReference>
<evidence type="ECO:0000313" key="2">
    <source>
        <dbReference type="Proteomes" id="UP000014009"/>
    </source>
</evidence>
<dbReference type="RefSeq" id="WP_016099262.1">
    <property type="nucleotide sequence ID" value="NZ_KB976541.1"/>
</dbReference>
<proteinExistence type="predicted"/>
<sequence>MQSPKYTNNYTDTNNIFNQILEIVIKLGVCVAMEQDNATSISGH</sequence>
<protein>
    <submittedName>
        <fullName evidence="1">Uncharacterized protein</fullName>
    </submittedName>
</protein>
<reference evidence="1 2" key="1">
    <citation type="submission" date="2012-12" db="EMBL/GenBank/DDBJ databases">
        <title>The Genome Sequence of Bacillus cereus HuB4-4.</title>
        <authorList>
            <consortium name="The Broad Institute Genome Sequencing Platform"/>
            <consortium name="The Broad Institute Genome Sequencing Center for Infectious Disease"/>
            <person name="Feldgarden M."/>
            <person name="Van der Auwera G.A."/>
            <person name="Mahillon J."/>
            <person name="Duprez V."/>
            <person name="Timmery S."/>
            <person name="Mattelet C."/>
            <person name="Dierick K."/>
            <person name="Sun M."/>
            <person name="Yu Z."/>
            <person name="Zhu L."/>
            <person name="Hu X."/>
            <person name="Shank E.B."/>
            <person name="Swiecicka I."/>
            <person name="Hansen B.M."/>
            <person name="Andrup L."/>
            <person name="Walker B."/>
            <person name="Young S.K."/>
            <person name="Zeng Q."/>
            <person name="Gargeya S."/>
            <person name="Fitzgerald M."/>
            <person name="Haas B."/>
            <person name="Abouelleil A."/>
            <person name="Alvarado L."/>
            <person name="Arachchi H.M."/>
            <person name="Berlin A.M."/>
            <person name="Chapman S.B."/>
            <person name="Dewar J."/>
            <person name="Goldberg J."/>
            <person name="Griggs A."/>
            <person name="Gujja S."/>
            <person name="Hansen M."/>
            <person name="Howarth C."/>
            <person name="Imamovic A."/>
            <person name="Larimer J."/>
            <person name="McCowan C."/>
            <person name="Murphy C."/>
            <person name="Neiman D."/>
            <person name="Pearson M."/>
            <person name="Priest M."/>
            <person name="Roberts A."/>
            <person name="Saif S."/>
            <person name="Shea T."/>
            <person name="Sisk P."/>
            <person name="Sykes S."/>
            <person name="Wortman J."/>
            <person name="Nusbaum C."/>
            <person name="Birren B."/>
        </authorList>
    </citation>
    <scope>NUCLEOTIDE SEQUENCE [LARGE SCALE GENOMIC DNA]</scope>
    <source>
        <strain evidence="1 2">HuB4-4</strain>
    </source>
</reference>
<gene>
    <name evidence="1" type="ORF">IGM_06763</name>
</gene>
<dbReference type="Proteomes" id="UP000014009">
    <property type="component" value="Unassembled WGS sequence"/>
</dbReference>
<name>A0A9W5VI00_BACCE</name>
<organism evidence="1 2">
    <name type="scientific">Bacillus cereus HuB4-4</name>
    <dbReference type="NCBI Taxonomy" id="1053211"/>
    <lineage>
        <taxon>Bacteria</taxon>
        <taxon>Bacillati</taxon>
        <taxon>Bacillota</taxon>
        <taxon>Bacilli</taxon>
        <taxon>Bacillales</taxon>
        <taxon>Bacillaceae</taxon>
        <taxon>Bacillus</taxon>
        <taxon>Bacillus cereus group</taxon>
    </lineage>
</organism>
<accession>A0A9W5VI00</accession>
<evidence type="ECO:0000313" key="1">
    <source>
        <dbReference type="EMBL" id="EOP77810.1"/>
    </source>
</evidence>
<comment type="caution">
    <text evidence="1">The sequence shown here is derived from an EMBL/GenBank/DDBJ whole genome shotgun (WGS) entry which is preliminary data.</text>
</comment>
<dbReference type="AlphaFoldDB" id="A0A9W5VI00"/>